<evidence type="ECO:0000313" key="1">
    <source>
        <dbReference type="EMBL" id="SJL10213.1"/>
    </source>
</evidence>
<sequence>MIMFQSPSHGAISPHQLVGCRDRVPLAVFLIADSTCELCFVIELLCTGAGHLLVRNGCDRKRLPRFFPMSL</sequence>
<accession>A0A284RN67</accession>
<keyword evidence="2" id="KW-1185">Reference proteome</keyword>
<evidence type="ECO:0000313" key="2">
    <source>
        <dbReference type="Proteomes" id="UP000219338"/>
    </source>
</evidence>
<protein>
    <submittedName>
        <fullName evidence="1">Uncharacterized protein</fullName>
    </submittedName>
</protein>
<reference evidence="2" key="1">
    <citation type="journal article" date="2017" name="Nat. Ecol. Evol.">
        <title>Genome expansion and lineage-specific genetic innovations in the forest pathogenic fungi Armillaria.</title>
        <authorList>
            <person name="Sipos G."/>
            <person name="Prasanna A.N."/>
            <person name="Walter M.C."/>
            <person name="O'Connor E."/>
            <person name="Balint B."/>
            <person name="Krizsan K."/>
            <person name="Kiss B."/>
            <person name="Hess J."/>
            <person name="Varga T."/>
            <person name="Slot J."/>
            <person name="Riley R."/>
            <person name="Boka B."/>
            <person name="Rigling D."/>
            <person name="Barry K."/>
            <person name="Lee J."/>
            <person name="Mihaltcheva S."/>
            <person name="LaButti K."/>
            <person name="Lipzen A."/>
            <person name="Waldron R."/>
            <person name="Moloney N.M."/>
            <person name="Sperisen C."/>
            <person name="Kredics L."/>
            <person name="Vagvoelgyi C."/>
            <person name="Patrignani A."/>
            <person name="Fitzpatrick D."/>
            <person name="Nagy I."/>
            <person name="Doyle S."/>
            <person name="Anderson J.B."/>
            <person name="Grigoriev I.V."/>
            <person name="Gueldener U."/>
            <person name="Muensterkoetter M."/>
            <person name="Nagy L.G."/>
        </authorList>
    </citation>
    <scope>NUCLEOTIDE SEQUENCE [LARGE SCALE GENOMIC DNA]</scope>
    <source>
        <strain evidence="2">C18/9</strain>
    </source>
</reference>
<name>A0A284RN67_ARMOS</name>
<proteinExistence type="predicted"/>
<dbReference type="Proteomes" id="UP000219338">
    <property type="component" value="Unassembled WGS sequence"/>
</dbReference>
<dbReference type="EMBL" id="FUEG01000012">
    <property type="protein sequence ID" value="SJL10213.1"/>
    <property type="molecule type" value="Genomic_DNA"/>
</dbReference>
<dbReference type="AlphaFoldDB" id="A0A284RN67"/>
<gene>
    <name evidence="1" type="ORF">ARMOST_13597</name>
</gene>
<organism evidence="1 2">
    <name type="scientific">Armillaria ostoyae</name>
    <name type="common">Armillaria root rot fungus</name>
    <dbReference type="NCBI Taxonomy" id="47428"/>
    <lineage>
        <taxon>Eukaryota</taxon>
        <taxon>Fungi</taxon>
        <taxon>Dikarya</taxon>
        <taxon>Basidiomycota</taxon>
        <taxon>Agaricomycotina</taxon>
        <taxon>Agaricomycetes</taxon>
        <taxon>Agaricomycetidae</taxon>
        <taxon>Agaricales</taxon>
        <taxon>Marasmiineae</taxon>
        <taxon>Physalacriaceae</taxon>
        <taxon>Armillaria</taxon>
    </lineage>
</organism>